<feature type="transmembrane region" description="Helical" evidence="2">
    <location>
        <begin position="76"/>
        <end position="98"/>
    </location>
</feature>
<evidence type="ECO:0008006" key="5">
    <source>
        <dbReference type="Google" id="ProtNLM"/>
    </source>
</evidence>
<feature type="compositionally biased region" description="Acidic residues" evidence="1">
    <location>
        <begin position="362"/>
        <end position="374"/>
    </location>
</feature>
<gene>
    <name evidence="3" type="ORF">H072_4654</name>
</gene>
<dbReference type="STRING" id="1284197.S8BPX4"/>
<feature type="transmembrane region" description="Helical" evidence="2">
    <location>
        <begin position="180"/>
        <end position="203"/>
    </location>
</feature>
<dbReference type="Proteomes" id="UP000015100">
    <property type="component" value="Unassembled WGS sequence"/>
</dbReference>
<feature type="region of interest" description="Disordered" evidence="1">
    <location>
        <begin position="255"/>
        <end position="374"/>
    </location>
</feature>
<proteinExistence type="predicted"/>
<reference evidence="4" key="2">
    <citation type="submission" date="2013-04" db="EMBL/GenBank/DDBJ databases">
        <title>Genomic mechanisms accounting for the adaptation to parasitism in nematode-trapping fungi.</title>
        <authorList>
            <person name="Ahren D.G."/>
        </authorList>
    </citation>
    <scope>NUCLEOTIDE SEQUENCE [LARGE SCALE GENOMIC DNA]</scope>
    <source>
        <strain evidence="4">CBS 200.50</strain>
    </source>
</reference>
<name>S8BPX4_DACHA</name>
<accession>S8BPX4</accession>
<feature type="transmembrane region" description="Helical" evidence="2">
    <location>
        <begin position="34"/>
        <end position="55"/>
    </location>
</feature>
<evidence type="ECO:0000313" key="3">
    <source>
        <dbReference type="EMBL" id="EPS41508.1"/>
    </source>
</evidence>
<dbReference type="EMBL" id="AQGS01000239">
    <property type="protein sequence ID" value="EPS41508.1"/>
    <property type="molecule type" value="Genomic_DNA"/>
</dbReference>
<sequence length="374" mass="41337">MSASFGFSSTVAARMLAARDEKDHDPDSGQCELLGSFALLVQAALGALALTSLVYKRWRERPQRPVKIWFFDASKQVVGSILVHIANLVLALLSSGRFDTTPHPSRLSRRDDDYHPNPCSFYLLNLAIDTTVGIAILIYALRIITRLCEMLPPDNAFSHGITSGEYGSPPKARNWIKQSIIYFAGLMVMKFIVAILFAIFPIVLGKFGDFLLGWTEGNRKVQIAFVMFIFPLIMNAVQYYIIDIFIKKQDPKAPHLTDDLDEDEERTPIARGSGDNSDDDEEAGLTRDLNAPQLQPSSAAATGATKAPKPKNKARRSFEDSSYVYSTDEDAEHALVAGPEGKSKKKSKSRNKAGAASRVEEYDPEVDGEDTNSR</sequence>
<keyword evidence="2" id="KW-0812">Transmembrane</keyword>
<dbReference type="GO" id="GO:0016020">
    <property type="term" value="C:membrane"/>
    <property type="evidence" value="ECO:0007669"/>
    <property type="project" value="TreeGrafter"/>
</dbReference>
<keyword evidence="2" id="KW-0472">Membrane</keyword>
<organism evidence="3 4">
    <name type="scientific">Dactylellina haptotyla (strain CBS 200.50)</name>
    <name type="common">Nematode-trapping fungus</name>
    <name type="synonym">Monacrosporium haptotylum</name>
    <dbReference type="NCBI Taxonomy" id="1284197"/>
    <lineage>
        <taxon>Eukaryota</taxon>
        <taxon>Fungi</taxon>
        <taxon>Dikarya</taxon>
        <taxon>Ascomycota</taxon>
        <taxon>Pezizomycotina</taxon>
        <taxon>Orbiliomycetes</taxon>
        <taxon>Orbiliales</taxon>
        <taxon>Orbiliaceae</taxon>
        <taxon>Dactylellina</taxon>
    </lineage>
</organism>
<evidence type="ECO:0000313" key="4">
    <source>
        <dbReference type="Proteomes" id="UP000015100"/>
    </source>
</evidence>
<evidence type="ECO:0000256" key="2">
    <source>
        <dbReference type="SAM" id="Phobius"/>
    </source>
</evidence>
<dbReference type="PANTHER" id="PTHR31735">
    <property type="entry name" value="VACUOLAR MEMBRANE PROTEIN YPL162C"/>
    <property type="match status" value="1"/>
</dbReference>
<dbReference type="OrthoDB" id="431202at2759"/>
<comment type="caution">
    <text evidence="3">The sequence shown here is derived from an EMBL/GenBank/DDBJ whole genome shotgun (WGS) entry which is preliminary data.</text>
</comment>
<dbReference type="InterPro" id="IPR022127">
    <property type="entry name" value="STIMATE/YPL162C"/>
</dbReference>
<protein>
    <recommendedName>
        <fullName evidence="5">Vacuolar membrane protein</fullName>
    </recommendedName>
</protein>
<dbReference type="PANTHER" id="PTHR31735:SF1">
    <property type="entry name" value="VACUOLAR MEMBRANE PROTEIN YPL162C"/>
    <property type="match status" value="1"/>
</dbReference>
<dbReference type="eggNOG" id="ENOG502S1HE">
    <property type="taxonomic scope" value="Eukaryota"/>
</dbReference>
<keyword evidence="2" id="KW-1133">Transmembrane helix</keyword>
<dbReference type="HOGENOM" id="CLU_040321_0_1_1"/>
<dbReference type="Pfam" id="PF12400">
    <property type="entry name" value="STIMATE"/>
    <property type="match status" value="1"/>
</dbReference>
<dbReference type="AlphaFoldDB" id="S8BPX4"/>
<reference evidence="3 4" key="1">
    <citation type="journal article" date="2013" name="PLoS Genet.">
        <title>Genomic mechanisms accounting for the adaptation to parasitism in nematode-trapping fungi.</title>
        <authorList>
            <person name="Meerupati T."/>
            <person name="Andersson K.M."/>
            <person name="Friman E."/>
            <person name="Kumar D."/>
            <person name="Tunlid A."/>
            <person name="Ahren D."/>
        </authorList>
    </citation>
    <scope>NUCLEOTIDE SEQUENCE [LARGE SCALE GENOMIC DNA]</scope>
    <source>
        <strain evidence="3 4">CBS 200.50</strain>
    </source>
</reference>
<evidence type="ECO:0000256" key="1">
    <source>
        <dbReference type="SAM" id="MobiDB-lite"/>
    </source>
</evidence>
<keyword evidence="4" id="KW-1185">Reference proteome</keyword>
<feature type="transmembrane region" description="Helical" evidence="2">
    <location>
        <begin position="121"/>
        <end position="141"/>
    </location>
</feature>
<feature type="transmembrane region" description="Helical" evidence="2">
    <location>
        <begin position="223"/>
        <end position="242"/>
    </location>
</feature>
<dbReference type="OMA" id="YTSAYSK"/>